<dbReference type="SMART" id="SM00418">
    <property type="entry name" value="HTH_ARSR"/>
    <property type="match status" value="1"/>
</dbReference>
<dbReference type="Gene3D" id="1.10.10.10">
    <property type="entry name" value="Winged helix-like DNA-binding domain superfamily/Winged helix DNA-binding domain"/>
    <property type="match status" value="1"/>
</dbReference>
<dbReference type="GO" id="GO:0003677">
    <property type="term" value="F:DNA binding"/>
    <property type="evidence" value="ECO:0007669"/>
    <property type="project" value="UniProtKB-KW"/>
</dbReference>
<evidence type="ECO:0000256" key="3">
    <source>
        <dbReference type="ARBA" id="ARBA00023163"/>
    </source>
</evidence>
<dbReference type="Proteomes" id="UP000540568">
    <property type="component" value="Unassembled WGS sequence"/>
</dbReference>
<evidence type="ECO:0000256" key="1">
    <source>
        <dbReference type="ARBA" id="ARBA00023015"/>
    </source>
</evidence>
<keyword evidence="6" id="KW-1185">Reference proteome</keyword>
<evidence type="ECO:0000259" key="4">
    <source>
        <dbReference type="PROSITE" id="PS51118"/>
    </source>
</evidence>
<dbReference type="PANTHER" id="PTHR33204:SF29">
    <property type="entry name" value="TRANSCRIPTIONAL REGULATOR"/>
    <property type="match status" value="1"/>
</dbReference>
<dbReference type="InterPro" id="IPR036388">
    <property type="entry name" value="WH-like_DNA-bd_sf"/>
</dbReference>
<keyword evidence="2 5" id="KW-0238">DNA-binding</keyword>
<dbReference type="GO" id="GO:0003700">
    <property type="term" value="F:DNA-binding transcription factor activity"/>
    <property type="evidence" value="ECO:0007669"/>
    <property type="project" value="InterPro"/>
</dbReference>
<keyword evidence="1" id="KW-0805">Transcription regulation</keyword>
<protein>
    <submittedName>
        <fullName evidence="5">DNA-binding HxlR family transcriptional regulator</fullName>
    </submittedName>
</protein>
<evidence type="ECO:0000256" key="2">
    <source>
        <dbReference type="ARBA" id="ARBA00023125"/>
    </source>
</evidence>
<dbReference type="InterPro" id="IPR001845">
    <property type="entry name" value="HTH_ArsR_DNA-bd_dom"/>
</dbReference>
<dbReference type="InterPro" id="IPR036390">
    <property type="entry name" value="WH_DNA-bd_sf"/>
</dbReference>
<dbReference type="SUPFAM" id="SSF46785">
    <property type="entry name" value="Winged helix' DNA-binding domain"/>
    <property type="match status" value="1"/>
</dbReference>
<evidence type="ECO:0000313" key="6">
    <source>
        <dbReference type="Proteomes" id="UP000540568"/>
    </source>
</evidence>
<dbReference type="EMBL" id="JACGWV010000001">
    <property type="protein sequence ID" value="MBA8807685.1"/>
    <property type="molecule type" value="Genomic_DNA"/>
</dbReference>
<sequence length="120" mass="13537">MTSTDKKVSVPPCTIDQVERALRVIEGRWKLLIIHHLLVQEPRRFSDLERAIPAVTQKMLIQQLRALEADGVVSRRSRPVVPPHVEYSLTPFGRALEPALNALHDWARDGADVLNLPMSS</sequence>
<gene>
    <name evidence="5" type="ORF">FHX71_001627</name>
</gene>
<feature type="domain" description="HTH hxlR-type" evidence="4">
    <location>
        <begin position="13"/>
        <end position="115"/>
    </location>
</feature>
<keyword evidence="3" id="KW-0804">Transcription</keyword>
<dbReference type="AlphaFoldDB" id="A0A7W3J7F1"/>
<comment type="caution">
    <text evidence="5">The sequence shown here is derived from an EMBL/GenBank/DDBJ whole genome shotgun (WGS) entry which is preliminary data.</text>
</comment>
<dbReference type="PANTHER" id="PTHR33204">
    <property type="entry name" value="TRANSCRIPTIONAL REGULATOR, MARR FAMILY"/>
    <property type="match status" value="1"/>
</dbReference>
<proteinExistence type="predicted"/>
<dbReference type="Pfam" id="PF01638">
    <property type="entry name" value="HxlR"/>
    <property type="match status" value="1"/>
</dbReference>
<dbReference type="PROSITE" id="PS51118">
    <property type="entry name" value="HTH_HXLR"/>
    <property type="match status" value="1"/>
</dbReference>
<organism evidence="5 6">
    <name type="scientific">Promicromonospora sukumoe</name>
    <dbReference type="NCBI Taxonomy" id="88382"/>
    <lineage>
        <taxon>Bacteria</taxon>
        <taxon>Bacillati</taxon>
        <taxon>Actinomycetota</taxon>
        <taxon>Actinomycetes</taxon>
        <taxon>Micrococcales</taxon>
        <taxon>Promicromonosporaceae</taxon>
        <taxon>Promicromonospora</taxon>
    </lineage>
</organism>
<name>A0A7W3J7F1_9MICO</name>
<dbReference type="RefSeq" id="WP_182615218.1">
    <property type="nucleotide sequence ID" value="NZ_BAAATF010000007.1"/>
</dbReference>
<dbReference type="InterPro" id="IPR002577">
    <property type="entry name" value="HTH_HxlR"/>
</dbReference>
<reference evidence="5 6" key="1">
    <citation type="submission" date="2020-07" db="EMBL/GenBank/DDBJ databases">
        <title>Sequencing the genomes of 1000 actinobacteria strains.</title>
        <authorList>
            <person name="Klenk H.-P."/>
        </authorList>
    </citation>
    <scope>NUCLEOTIDE SEQUENCE [LARGE SCALE GENOMIC DNA]</scope>
    <source>
        <strain evidence="5 6">DSM 44121</strain>
    </source>
</reference>
<evidence type="ECO:0000313" key="5">
    <source>
        <dbReference type="EMBL" id="MBA8807685.1"/>
    </source>
</evidence>
<accession>A0A7W3J7F1</accession>